<protein>
    <submittedName>
        <fullName evidence="1">Uncharacterized protein</fullName>
    </submittedName>
</protein>
<dbReference type="EMBL" id="BPLR01003643">
    <property type="protein sequence ID" value="GIX87041.1"/>
    <property type="molecule type" value="Genomic_DNA"/>
</dbReference>
<organism evidence="1 2">
    <name type="scientific">Caerostris extrusa</name>
    <name type="common">Bark spider</name>
    <name type="synonym">Caerostris bankana</name>
    <dbReference type="NCBI Taxonomy" id="172846"/>
    <lineage>
        <taxon>Eukaryota</taxon>
        <taxon>Metazoa</taxon>
        <taxon>Ecdysozoa</taxon>
        <taxon>Arthropoda</taxon>
        <taxon>Chelicerata</taxon>
        <taxon>Arachnida</taxon>
        <taxon>Araneae</taxon>
        <taxon>Araneomorphae</taxon>
        <taxon>Entelegynae</taxon>
        <taxon>Araneoidea</taxon>
        <taxon>Araneidae</taxon>
        <taxon>Caerostris</taxon>
    </lineage>
</organism>
<evidence type="ECO:0000313" key="2">
    <source>
        <dbReference type="Proteomes" id="UP001054945"/>
    </source>
</evidence>
<evidence type="ECO:0000313" key="1">
    <source>
        <dbReference type="EMBL" id="GIX87041.1"/>
    </source>
</evidence>
<name>A0AAV4NTT5_CAEEX</name>
<keyword evidence="2" id="KW-1185">Reference proteome</keyword>
<comment type="caution">
    <text evidence="1">The sequence shown here is derived from an EMBL/GenBank/DDBJ whole genome shotgun (WGS) entry which is preliminary data.</text>
</comment>
<reference evidence="1 2" key="1">
    <citation type="submission" date="2021-06" db="EMBL/GenBank/DDBJ databases">
        <title>Caerostris extrusa draft genome.</title>
        <authorList>
            <person name="Kono N."/>
            <person name="Arakawa K."/>
        </authorList>
    </citation>
    <scope>NUCLEOTIDE SEQUENCE [LARGE SCALE GENOMIC DNA]</scope>
</reference>
<proteinExistence type="predicted"/>
<dbReference type="Proteomes" id="UP001054945">
    <property type="component" value="Unassembled WGS sequence"/>
</dbReference>
<gene>
    <name evidence="1" type="ORF">CEXT_194051</name>
</gene>
<dbReference type="AlphaFoldDB" id="A0AAV4NTT5"/>
<feature type="non-terminal residue" evidence="1">
    <location>
        <position position="1"/>
    </location>
</feature>
<accession>A0AAV4NTT5</accession>
<sequence>VRGTKEVQISSSKTFQFFTFTFFLFFTCFPRQQKHFHNVSNAVRDLKPLKNVLSALIESPGRKSPPEEQQRSCAASYTATDAWARRILRGTVYGGSAAERKRNSSARMLGSRAVMPLNMDQCCFLFTLLHKERGDGGVVVTWNGGVVLMK</sequence>